<name>A0A512IMZ9_9HYPH</name>
<dbReference type="AlphaFoldDB" id="A0A512IMZ9"/>
<protein>
    <submittedName>
        <fullName evidence="2">Uncharacterized protein</fullName>
    </submittedName>
</protein>
<comment type="caution">
    <text evidence="2">The sequence shown here is derived from an EMBL/GenBank/DDBJ whole genome shotgun (WGS) entry which is preliminary data.</text>
</comment>
<keyword evidence="3" id="KW-1185">Reference proteome</keyword>
<evidence type="ECO:0000256" key="1">
    <source>
        <dbReference type="SAM" id="MobiDB-lite"/>
    </source>
</evidence>
<dbReference type="EMBL" id="BJZT01000013">
    <property type="protein sequence ID" value="GEO99058.1"/>
    <property type="molecule type" value="Genomic_DNA"/>
</dbReference>
<proteinExistence type="predicted"/>
<dbReference type="Proteomes" id="UP000321258">
    <property type="component" value="Unassembled WGS sequence"/>
</dbReference>
<reference evidence="2 3" key="1">
    <citation type="submission" date="2019-07" db="EMBL/GenBank/DDBJ databases">
        <title>Whole genome shotgun sequence of Methylobacterium haplocladii NBRC 107714.</title>
        <authorList>
            <person name="Hosoyama A."/>
            <person name="Uohara A."/>
            <person name="Ohji S."/>
            <person name="Ichikawa N."/>
        </authorList>
    </citation>
    <scope>NUCLEOTIDE SEQUENCE [LARGE SCALE GENOMIC DNA]</scope>
    <source>
        <strain evidence="2 3">NBRC 107714</strain>
    </source>
</reference>
<feature type="compositionally biased region" description="Basic and acidic residues" evidence="1">
    <location>
        <begin position="17"/>
        <end position="29"/>
    </location>
</feature>
<accession>A0A512IMZ9</accession>
<evidence type="ECO:0000313" key="3">
    <source>
        <dbReference type="Proteomes" id="UP000321258"/>
    </source>
</evidence>
<gene>
    <name evidence="2" type="ORF">MHA02_14460</name>
</gene>
<sequence>MVPFRHEMLMREPRQQAVEEHDVLDEASRGRRAGAGAMRRAIRVDEPGTDDPRIATRIESSERGWDAVSGHLGIGIQEQDRPGSAHRHTLIAGFAEAEIVRVPPNSESEPIAIEAVGRAVGGSVVDDDDM</sequence>
<organism evidence="2 3">
    <name type="scientific">Methylobacterium haplocladii</name>
    <dbReference type="NCBI Taxonomy" id="1176176"/>
    <lineage>
        <taxon>Bacteria</taxon>
        <taxon>Pseudomonadati</taxon>
        <taxon>Pseudomonadota</taxon>
        <taxon>Alphaproteobacteria</taxon>
        <taxon>Hyphomicrobiales</taxon>
        <taxon>Methylobacteriaceae</taxon>
        <taxon>Methylobacterium</taxon>
    </lineage>
</organism>
<evidence type="ECO:0000313" key="2">
    <source>
        <dbReference type="EMBL" id="GEO99058.1"/>
    </source>
</evidence>
<feature type="region of interest" description="Disordered" evidence="1">
    <location>
        <begin position="17"/>
        <end position="38"/>
    </location>
</feature>